<protein>
    <submittedName>
        <fullName evidence="1">Uncharacterized protein</fullName>
    </submittedName>
</protein>
<sequence length="297" mass="33897">MTLAVNEKTGLKERVHPFYKIPEVHQRNVNALRFDGQPRAVHTVPINNSLSLDFFIQTGKSDTLFVAFHGANMIDRNMYPRFERVQSLRKIAPALIAFADPTIMVDQSREMLLSWYLGGPGWDPMNEITKVIRKAIGKTGSRRVVFVGGSGGGYAALRASAMTPGSMAFVQAPQTSIARYIPHVVKTYFDVVWPGWSQEDLLKAFPERFDMVRHYQMKQPENFVYYMQSRSDPSHVENHYLPFKAVYGVRDDSGVSRSGRHKFVMYDGEVRGHGTILAHEFDFHLSEAMKFYESHSR</sequence>
<name>A0A1G8UBF1_9MICC</name>
<reference evidence="2" key="1">
    <citation type="submission" date="2016-10" db="EMBL/GenBank/DDBJ databases">
        <authorList>
            <person name="Varghese N."/>
            <person name="Submissions S."/>
        </authorList>
    </citation>
    <scope>NUCLEOTIDE SEQUENCE [LARGE SCALE GENOMIC DNA]</scope>
    <source>
        <strain evidence="2">CGMCC 1.10783</strain>
    </source>
</reference>
<gene>
    <name evidence="1" type="ORF">SAMN05216555_111144</name>
</gene>
<dbReference type="RefSeq" id="WP_074590013.1">
    <property type="nucleotide sequence ID" value="NZ_FNEI01000011.1"/>
</dbReference>
<dbReference type="AlphaFoldDB" id="A0A1G8UBF1"/>
<dbReference type="OrthoDB" id="4927668at2"/>
<accession>A0A1G8UBF1</accession>
<dbReference type="Proteomes" id="UP000182130">
    <property type="component" value="Unassembled WGS sequence"/>
</dbReference>
<evidence type="ECO:0000313" key="2">
    <source>
        <dbReference type="Proteomes" id="UP000182130"/>
    </source>
</evidence>
<dbReference type="EMBL" id="FNEI01000011">
    <property type="protein sequence ID" value="SDJ51166.1"/>
    <property type="molecule type" value="Genomic_DNA"/>
</dbReference>
<dbReference type="InterPro" id="IPR029058">
    <property type="entry name" value="AB_hydrolase_fold"/>
</dbReference>
<evidence type="ECO:0000313" key="1">
    <source>
        <dbReference type="EMBL" id="SDJ51166.1"/>
    </source>
</evidence>
<dbReference type="STRING" id="1045773.SAMN05216555_111144"/>
<keyword evidence="2" id="KW-1185">Reference proteome</keyword>
<dbReference type="Gene3D" id="3.40.50.1820">
    <property type="entry name" value="alpha/beta hydrolase"/>
    <property type="match status" value="1"/>
</dbReference>
<proteinExistence type="predicted"/>
<dbReference type="SUPFAM" id="SSF53474">
    <property type="entry name" value="alpha/beta-Hydrolases"/>
    <property type="match status" value="1"/>
</dbReference>
<organism evidence="1 2">
    <name type="scientific">Arthrobacter cupressi</name>
    <dbReference type="NCBI Taxonomy" id="1045773"/>
    <lineage>
        <taxon>Bacteria</taxon>
        <taxon>Bacillati</taxon>
        <taxon>Actinomycetota</taxon>
        <taxon>Actinomycetes</taxon>
        <taxon>Micrococcales</taxon>
        <taxon>Micrococcaceae</taxon>
        <taxon>Arthrobacter</taxon>
    </lineage>
</organism>